<dbReference type="GO" id="GO:0015926">
    <property type="term" value="F:glucosidase activity"/>
    <property type="evidence" value="ECO:0007669"/>
    <property type="project" value="TreeGrafter"/>
</dbReference>
<feature type="domain" description="GH16" evidence="11">
    <location>
        <begin position="297"/>
        <end position="674"/>
    </location>
</feature>
<gene>
    <name evidence="12" type="ORF">DASC09_013280</name>
</gene>
<evidence type="ECO:0000256" key="7">
    <source>
        <dbReference type="ARBA" id="ARBA00023180"/>
    </source>
</evidence>
<dbReference type="FunFam" id="2.60.120.200:FF:000140">
    <property type="entry name" value="Beta-glucan synthesis-associated protein"/>
    <property type="match status" value="1"/>
</dbReference>
<dbReference type="PANTHER" id="PTHR31361:SF1">
    <property type="entry name" value="BETA-GLUCAN SYNTHESIS-ASSOCIATED PROTEIN KRE6-RELATED"/>
    <property type="match status" value="1"/>
</dbReference>
<accession>A0AAV5QIN2</accession>
<evidence type="ECO:0000256" key="2">
    <source>
        <dbReference type="ARBA" id="ARBA00010962"/>
    </source>
</evidence>
<evidence type="ECO:0000313" key="12">
    <source>
        <dbReference type="EMBL" id="GMM34003.1"/>
    </source>
</evidence>
<feature type="compositionally biased region" description="Polar residues" evidence="9">
    <location>
        <begin position="1"/>
        <end position="29"/>
    </location>
</feature>
<dbReference type="RefSeq" id="XP_064851003.1">
    <property type="nucleotide sequence ID" value="XM_064994931.1"/>
</dbReference>
<dbReference type="GO" id="GO:0005886">
    <property type="term" value="C:plasma membrane"/>
    <property type="evidence" value="ECO:0007669"/>
    <property type="project" value="TreeGrafter"/>
</dbReference>
<dbReference type="InterPro" id="IPR005629">
    <property type="entry name" value="Skn1/Kre6/Sbg1"/>
</dbReference>
<evidence type="ECO:0000259" key="11">
    <source>
        <dbReference type="PROSITE" id="PS51762"/>
    </source>
</evidence>
<evidence type="ECO:0000256" key="10">
    <source>
        <dbReference type="SAM" id="Phobius"/>
    </source>
</evidence>
<dbReference type="GeneID" id="90071982"/>
<dbReference type="GO" id="GO:0005789">
    <property type="term" value="C:endoplasmic reticulum membrane"/>
    <property type="evidence" value="ECO:0007669"/>
    <property type="project" value="TreeGrafter"/>
</dbReference>
<keyword evidence="3 10" id="KW-0812">Transmembrane</keyword>
<dbReference type="InterPro" id="IPR013320">
    <property type="entry name" value="ConA-like_dom_sf"/>
</dbReference>
<evidence type="ECO:0000313" key="13">
    <source>
        <dbReference type="Proteomes" id="UP001360560"/>
    </source>
</evidence>
<feature type="compositionally biased region" description="Low complexity" evidence="9">
    <location>
        <begin position="185"/>
        <end position="195"/>
    </location>
</feature>
<name>A0AAV5QIN2_9ASCO</name>
<evidence type="ECO:0000256" key="1">
    <source>
        <dbReference type="ARBA" id="ARBA00004606"/>
    </source>
</evidence>
<keyword evidence="4" id="KW-0735">Signal-anchor</keyword>
<evidence type="ECO:0000256" key="3">
    <source>
        <dbReference type="ARBA" id="ARBA00022692"/>
    </source>
</evidence>
<dbReference type="PROSITE" id="PS51762">
    <property type="entry name" value="GH16_2"/>
    <property type="match status" value="1"/>
</dbReference>
<dbReference type="GO" id="GO:0006078">
    <property type="term" value="P:(1-&gt;6)-beta-D-glucan biosynthetic process"/>
    <property type="evidence" value="ECO:0007669"/>
    <property type="project" value="TreeGrafter"/>
</dbReference>
<dbReference type="PANTHER" id="PTHR31361">
    <property type="entry name" value="BETA-GLUCAN SYNTHESIS-ASSOCIATED PROTEIN KRE6-RELATED"/>
    <property type="match status" value="1"/>
</dbReference>
<comment type="similarity">
    <text evidence="2">Belongs to the SKN1/KRE6 family.</text>
</comment>
<feature type="transmembrane region" description="Helical" evidence="10">
    <location>
        <begin position="260"/>
        <end position="282"/>
    </location>
</feature>
<dbReference type="InterPro" id="IPR000757">
    <property type="entry name" value="Beta-glucanase-like"/>
</dbReference>
<comment type="subcellular location">
    <subcellularLocation>
        <location evidence="1">Membrane</location>
        <topology evidence="1">Single-pass type II membrane protein</topology>
    </subcellularLocation>
</comment>
<dbReference type="Pfam" id="PF03935">
    <property type="entry name" value="SKN1_KRE6_Sbg1"/>
    <property type="match status" value="1"/>
</dbReference>
<dbReference type="SUPFAM" id="SSF49899">
    <property type="entry name" value="Concanavalin A-like lectins/glucanases"/>
    <property type="match status" value="1"/>
</dbReference>
<dbReference type="AlphaFoldDB" id="A0AAV5QIN2"/>
<keyword evidence="13" id="KW-1185">Reference proteome</keyword>
<reference evidence="12 13" key="1">
    <citation type="journal article" date="2023" name="Elife">
        <title>Identification of key yeast species and microbe-microbe interactions impacting larval growth of Drosophila in the wild.</title>
        <authorList>
            <person name="Mure A."/>
            <person name="Sugiura Y."/>
            <person name="Maeda R."/>
            <person name="Honda K."/>
            <person name="Sakurai N."/>
            <person name="Takahashi Y."/>
            <person name="Watada M."/>
            <person name="Katoh T."/>
            <person name="Gotoh A."/>
            <person name="Gotoh Y."/>
            <person name="Taniguchi I."/>
            <person name="Nakamura K."/>
            <person name="Hayashi T."/>
            <person name="Katayama T."/>
            <person name="Uemura T."/>
            <person name="Hattori Y."/>
        </authorList>
    </citation>
    <scope>NUCLEOTIDE SEQUENCE [LARGE SCALE GENOMIC DNA]</scope>
    <source>
        <strain evidence="12 13">SC-9</strain>
    </source>
</reference>
<evidence type="ECO:0000256" key="4">
    <source>
        <dbReference type="ARBA" id="ARBA00022968"/>
    </source>
</evidence>
<evidence type="ECO:0000256" key="5">
    <source>
        <dbReference type="ARBA" id="ARBA00022989"/>
    </source>
</evidence>
<evidence type="ECO:0000256" key="6">
    <source>
        <dbReference type="ARBA" id="ARBA00023136"/>
    </source>
</evidence>
<protein>
    <submittedName>
        <fullName evidence="12">Beta-glucan synthesis-associated protein</fullName>
    </submittedName>
</protein>
<evidence type="ECO:0000256" key="9">
    <source>
        <dbReference type="SAM" id="MobiDB-lite"/>
    </source>
</evidence>
<evidence type="ECO:0000256" key="8">
    <source>
        <dbReference type="ARBA" id="ARBA00023316"/>
    </source>
</evidence>
<organism evidence="12 13">
    <name type="scientific">Saccharomycopsis crataegensis</name>
    <dbReference type="NCBI Taxonomy" id="43959"/>
    <lineage>
        <taxon>Eukaryota</taxon>
        <taxon>Fungi</taxon>
        <taxon>Dikarya</taxon>
        <taxon>Ascomycota</taxon>
        <taxon>Saccharomycotina</taxon>
        <taxon>Saccharomycetes</taxon>
        <taxon>Saccharomycopsidaceae</taxon>
        <taxon>Saccharomycopsis</taxon>
    </lineage>
</organism>
<dbReference type="GO" id="GO:0031505">
    <property type="term" value="P:fungal-type cell wall organization"/>
    <property type="evidence" value="ECO:0007669"/>
    <property type="project" value="UniProtKB-ARBA"/>
</dbReference>
<dbReference type="CDD" id="cd02180">
    <property type="entry name" value="GH16_fungal_KRE6_glucanase"/>
    <property type="match status" value="1"/>
</dbReference>
<comment type="caution">
    <text evidence="12">The sequence shown here is derived from an EMBL/GenBank/DDBJ whole genome shotgun (WGS) entry which is preliminary data.</text>
</comment>
<dbReference type="Gene3D" id="2.60.120.200">
    <property type="match status" value="1"/>
</dbReference>
<keyword evidence="6 10" id="KW-0472">Membrane</keyword>
<feature type="region of interest" description="Disordered" evidence="9">
    <location>
        <begin position="175"/>
        <end position="195"/>
    </location>
</feature>
<feature type="region of interest" description="Disordered" evidence="9">
    <location>
        <begin position="1"/>
        <end position="74"/>
    </location>
</feature>
<dbReference type="EMBL" id="BTFZ01000002">
    <property type="protein sequence ID" value="GMM34003.1"/>
    <property type="molecule type" value="Genomic_DNA"/>
</dbReference>
<sequence length="722" mass="80221">MSRRNLTSGSPNSLDEESNPFNDQRSYSDSESDSDFNRTGHHNTNNNNNNSSSSNNNDAQMNNVNNPANDIMASSANNASKPYIDYSGFYSQQNSNSNINSVNNSVSNIQNPASNQNNVNNNIANTPISPNTPSNPHESLIPHEFDRYPSLSNGGNQRVASMAFSINSRNSLLGGPGANAHNKSSDMSDTSSMSDRSTNPFLIDADFSPFGGYPASSFPLHIDEKEPDDYLHNPDPIEDAKYDHGRMMFDLKTMDKRSGFGLVGLVCLLIGAIMVFVVYPVLTYSGILDKSAPVTYEILTKYTYPQLSAIRTSLVDPDTPNSALTKTARDGSKWNLAFSDEFNKEGRTFYDGDDQFFLAPDFHYAATNDLEWYDPYASSTANGSLNLRMDAYKNHDLFYRSGMVQTWNRLCFTQGNLEVGVMLPNYGNVTGLWPGIWTMGNIARTGYLATSDGVWPYSYEECDAGITPNQSSPDGISYLPGQRLNSCTCKGEDHPNRGTGRGAPEIDALEGEMDTTLGVGVASQSLQMAPYDIWYYPDYDFVEIHNSSISSMNTYTGGPFQQAVSATSTMNITWYEFGDTGGVHQFQKIGFEYLNDNDDGYIQWFIGDDPTLTIHAKALHPNGNIGWRRITKEPMSINLNLGISNNWAYIDWASLHFPMTMRIDYVRIYQPEGEENMGCDPEDYPTYDYIQDHLNAYSNPNLTSWEDAGYSFPKNKLTGGCT</sequence>
<keyword evidence="8" id="KW-0961">Cell wall biogenesis/degradation</keyword>
<feature type="compositionally biased region" description="Low complexity" evidence="9">
    <location>
        <begin position="43"/>
        <end position="69"/>
    </location>
</feature>
<keyword evidence="7" id="KW-0325">Glycoprotein</keyword>
<dbReference type="Proteomes" id="UP001360560">
    <property type="component" value="Unassembled WGS sequence"/>
</dbReference>
<proteinExistence type="inferred from homology"/>
<keyword evidence="5 10" id="KW-1133">Transmembrane helix</keyword>